<evidence type="ECO:0000256" key="2">
    <source>
        <dbReference type="ARBA" id="ARBA00007225"/>
    </source>
</evidence>
<dbReference type="NCBIfam" id="NF033678">
    <property type="entry name" value="C69_fam_dipept"/>
    <property type="match status" value="1"/>
</dbReference>
<comment type="catalytic activity">
    <reaction evidence="1">
        <text>an L-aminoacyl-L-amino acid + H2O = 2 an L-alpha-amino acid</text>
        <dbReference type="Rhea" id="RHEA:48940"/>
        <dbReference type="ChEBI" id="CHEBI:15377"/>
        <dbReference type="ChEBI" id="CHEBI:59869"/>
        <dbReference type="ChEBI" id="CHEBI:77460"/>
        <dbReference type="EC" id="3.4.13.19"/>
    </reaction>
</comment>
<dbReference type="PANTHER" id="PTHR12994:SF17">
    <property type="entry name" value="LD30995P"/>
    <property type="match status" value="1"/>
</dbReference>
<dbReference type="RefSeq" id="WP_152029574.1">
    <property type="nucleotide sequence ID" value="NZ_WDPD01000081.1"/>
</dbReference>
<sequence length="298" mass="33224">MACTTILVGKDASYDGSTIIARNEDSANGEFCPKRFIVVKPEDQPRKYKSVLSHVEIDLPDNPLQYTAVPNADLKEGIWGEAGVNEANVAMSATETLTTNERVLGADPFVELTPAKGKEGEEGYEPEVAGGIGEEDFLTLVLPYVTTAREGVERLGALLEEYGTYEMNGVAFSDVDEIWWLETVGGHHWIAKRVPDEAYVTMPNQLGIDEFDLEDAFGEQEDHMCSADLAEFIERNHLDLSVENSTPFNPRDAFGSHSDSDHVYNTPRAWYMQRFLNPYDEQWDGQDADHKPVSDDIP</sequence>
<dbReference type="Pfam" id="PF03577">
    <property type="entry name" value="Peptidase_C69"/>
    <property type="match status" value="1"/>
</dbReference>
<dbReference type="GO" id="GO:0016805">
    <property type="term" value="F:dipeptidase activity"/>
    <property type="evidence" value="ECO:0007669"/>
    <property type="project" value="UniProtKB-KW"/>
</dbReference>
<dbReference type="InterPro" id="IPR005322">
    <property type="entry name" value="Peptidase_C69"/>
</dbReference>
<protein>
    <recommendedName>
        <fullName evidence="6">Dipeptidase</fullName>
        <ecNumber evidence="6">3.4.-.-</ecNumber>
    </recommendedName>
</protein>
<keyword evidence="5 6" id="KW-0224">Dipeptidase</keyword>
<dbReference type="Gene3D" id="3.60.60.10">
    <property type="entry name" value="Penicillin V Acylase, Chain A"/>
    <property type="match status" value="1"/>
</dbReference>
<dbReference type="GO" id="GO:0006508">
    <property type="term" value="P:proteolysis"/>
    <property type="evidence" value="ECO:0007669"/>
    <property type="project" value="UniProtKB-KW"/>
</dbReference>
<dbReference type="PANTHER" id="PTHR12994">
    <property type="entry name" value="SECERNIN"/>
    <property type="match status" value="1"/>
</dbReference>
<evidence type="ECO:0000256" key="6">
    <source>
        <dbReference type="RuleBase" id="RU364089"/>
    </source>
</evidence>
<evidence type="ECO:0000313" key="8">
    <source>
        <dbReference type="Proteomes" id="UP000429211"/>
    </source>
</evidence>
<reference evidence="7 8" key="1">
    <citation type="journal article" date="2019" name="Nat. Med.">
        <title>A library of human gut bacterial isolates paired with longitudinal multiomics data enables mechanistic microbiome research.</title>
        <authorList>
            <person name="Poyet M."/>
            <person name="Groussin M."/>
            <person name="Gibbons S.M."/>
            <person name="Avila-Pacheco J."/>
            <person name="Jiang X."/>
            <person name="Kearney S.M."/>
            <person name="Perrotta A.R."/>
            <person name="Berdy B."/>
            <person name="Zhao S."/>
            <person name="Lieberman T.D."/>
            <person name="Swanson P.K."/>
            <person name="Smith M."/>
            <person name="Roesemann S."/>
            <person name="Alexander J.E."/>
            <person name="Rich S.A."/>
            <person name="Livny J."/>
            <person name="Vlamakis H."/>
            <person name="Clish C."/>
            <person name="Bullock K."/>
            <person name="Deik A."/>
            <person name="Scott J."/>
            <person name="Pierce K.A."/>
            <person name="Xavier R.J."/>
            <person name="Alm E.J."/>
        </authorList>
    </citation>
    <scope>NUCLEOTIDE SEQUENCE [LARGE SCALE GENOMIC DNA]</scope>
    <source>
        <strain evidence="7 8">BIOML-A2</strain>
    </source>
</reference>
<dbReference type="GO" id="GO:0070004">
    <property type="term" value="F:cysteine-type exopeptidase activity"/>
    <property type="evidence" value="ECO:0007669"/>
    <property type="project" value="InterPro"/>
</dbReference>
<comment type="similarity">
    <text evidence="2 6">Belongs to the peptidase C69 family.</text>
</comment>
<proteinExistence type="inferred from homology"/>
<name>A0A7J5TE78_9BIFI</name>
<keyword evidence="4 6" id="KW-0378">Hydrolase</keyword>
<feature type="non-terminal residue" evidence="7">
    <location>
        <position position="298"/>
    </location>
</feature>
<evidence type="ECO:0000256" key="3">
    <source>
        <dbReference type="ARBA" id="ARBA00022670"/>
    </source>
</evidence>
<organism evidence="7 8">
    <name type="scientific">Bifidobacterium dentium</name>
    <dbReference type="NCBI Taxonomy" id="1689"/>
    <lineage>
        <taxon>Bacteria</taxon>
        <taxon>Bacillati</taxon>
        <taxon>Actinomycetota</taxon>
        <taxon>Actinomycetes</taxon>
        <taxon>Bifidobacteriales</taxon>
        <taxon>Bifidobacteriaceae</taxon>
        <taxon>Bifidobacterium</taxon>
    </lineage>
</organism>
<dbReference type="Proteomes" id="UP000429211">
    <property type="component" value="Unassembled WGS sequence"/>
</dbReference>
<dbReference type="EMBL" id="WDPD01000081">
    <property type="protein sequence ID" value="KAB7455299.1"/>
    <property type="molecule type" value="Genomic_DNA"/>
</dbReference>
<gene>
    <name evidence="7" type="ORF">GBB04_12325</name>
</gene>
<keyword evidence="3 6" id="KW-0645">Protease</keyword>
<dbReference type="EC" id="3.4.-.-" evidence="6"/>
<accession>A0A7J5TE78</accession>
<evidence type="ECO:0000313" key="7">
    <source>
        <dbReference type="EMBL" id="KAB7455299.1"/>
    </source>
</evidence>
<evidence type="ECO:0000256" key="5">
    <source>
        <dbReference type="ARBA" id="ARBA00022997"/>
    </source>
</evidence>
<evidence type="ECO:0000256" key="1">
    <source>
        <dbReference type="ARBA" id="ARBA00001670"/>
    </source>
</evidence>
<dbReference type="AlphaFoldDB" id="A0A7J5TE78"/>
<dbReference type="InterPro" id="IPR047804">
    <property type="entry name" value="C69_dipept_A-like"/>
</dbReference>
<comment type="caution">
    <text evidence="7">The sequence shown here is derived from an EMBL/GenBank/DDBJ whole genome shotgun (WGS) entry which is preliminary data.</text>
</comment>
<evidence type="ECO:0000256" key="4">
    <source>
        <dbReference type="ARBA" id="ARBA00022801"/>
    </source>
</evidence>